<feature type="domain" description="Glutamine amidotransferase type-2" evidence="11">
    <location>
        <begin position="2"/>
        <end position="222"/>
    </location>
</feature>
<keyword evidence="6 10" id="KW-0032">Aminotransferase</keyword>
<evidence type="ECO:0000256" key="8">
    <source>
        <dbReference type="ARBA" id="ARBA00022737"/>
    </source>
</evidence>
<dbReference type="NCBIfam" id="TIGR01135">
    <property type="entry name" value="glmS"/>
    <property type="match status" value="1"/>
</dbReference>
<dbReference type="CDD" id="cd05008">
    <property type="entry name" value="SIS_GlmS_GlmD_1"/>
    <property type="match status" value="1"/>
</dbReference>
<dbReference type="EC" id="2.6.1.16" evidence="3 10"/>
<evidence type="ECO:0000256" key="10">
    <source>
        <dbReference type="HAMAP-Rule" id="MF_00164"/>
    </source>
</evidence>
<evidence type="ECO:0000256" key="9">
    <source>
        <dbReference type="ARBA" id="ARBA00022962"/>
    </source>
</evidence>
<dbReference type="GO" id="GO:0006002">
    <property type="term" value="P:fructose 6-phosphate metabolic process"/>
    <property type="evidence" value="ECO:0007669"/>
    <property type="project" value="TreeGrafter"/>
</dbReference>
<dbReference type="FunFam" id="3.60.20.10:FF:000006">
    <property type="entry name" value="Glutamine--fructose-6-phosphate aminotransferase [isomerizing]"/>
    <property type="match status" value="1"/>
</dbReference>
<dbReference type="InterPro" id="IPR005855">
    <property type="entry name" value="GFAT"/>
</dbReference>
<keyword evidence="9" id="KW-0315">Glutamine amidotransferase</keyword>
<dbReference type="Pfam" id="PF13522">
    <property type="entry name" value="GATase_6"/>
    <property type="match status" value="1"/>
</dbReference>
<gene>
    <name evidence="10 13" type="primary">glmS</name>
    <name evidence="13" type="ORF">IAA42_06850</name>
</gene>
<dbReference type="SUPFAM" id="SSF56235">
    <property type="entry name" value="N-terminal nucleophile aminohydrolases (Ntn hydrolases)"/>
    <property type="match status" value="1"/>
</dbReference>
<proteinExistence type="inferred from homology"/>
<dbReference type="SUPFAM" id="SSF53697">
    <property type="entry name" value="SIS domain"/>
    <property type="match status" value="1"/>
</dbReference>
<dbReference type="GO" id="GO:0097367">
    <property type="term" value="F:carbohydrate derivative binding"/>
    <property type="evidence" value="ECO:0007669"/>
    <property type="project" value="InterPro"/>
</dbReference>
<dbReference type="NCBIfam" id="NF001484">
    <property type="entry name" value="PRK00331.1"/>
    <property type="match status" value="1"/>
</dbReference>
<keyword evidence="5 10" id="KW-0963">Cytoplasm</keyword>
<evidence type="ECO:0000256" key="5">
    <source>
        <dbReference type="ARBA" id="ARBA00022490"/>
    </source>
</evidence>
<dbReference type="GO" id="GO:0005975">
    <property type="term" value="P:carbohydrate metabolic process"/>
    <property type="evidence" value="ECO:0007669"/>
    <property type="project" value="UniProtKB-UniRule"/>
</dbReference>
<dbReference type="Proteomes" id="UP000824133">
    <property type="component" value="Unassembled WGS sequence"/>
</dbReference>
<comment type="subunit">
    <text evidence="10">Homodimer.</text>
</comment>
<evidence type="ECO:0000259" key="11">
    <source>
        <dbReference type="PROSITE" id="PS51278"/>
    </source>
</evidence>
<dbReference type="PROSITE" id="PS51278">
    <property type="entry name" value="GATASE_TYPE_2"/>
    <property type="match status" value="1"/>
</dbReference>
<feature type="domain" description="SIS" evidence="12">
    <location>
        <begin position="291"/>
        <end position="431"/>
    </location>
</feature>
<dbReference type="FunFam" id="3.40.50.10490:FF:000001">
    <property type="entry name" value="Glutamine--fructose-6-phosphate aminotransferase [isomerizing]"/>
    <property type="match status" value="1"/>
</dbReference>
<dbReference type="EMBL" id="DXCP01000049">
    <property type="protein sequence ID" value="HIY80135.1"/>
    <property type="molecule type" value="Genomic_DNA"/>
</dbReference>
<dbReference type="InterPro" id="IPR047084">
    <property type="entry name" value="GFAT_N"/>
</dbReference>
<evidence type="ECO:0000256" key="6">
    <source>
        <dbReference type="ARBA" id="ARBA00022576"/>
    </source>
</evidence>
<keyword evidence="7 10" id="KW-0808">Transferase</keyword>
<reference evidence="13" key="2">
    <citation type="submission" date="2021-04" db="EMBL/GenBank/DDBJ databases">
        <authorList>
            <person name="Gilroy R."/>
        </authorList>
    </citation>
    <scope>NUCLEOTIDE SEQUENCE</scope>
    <source>
        <strain evidence="13">ChiHjej10B9-743</strain>
    </source>
</reference>
<feature type="active site" description="For Fru-6P isomerization activity" evidence="10">
    <location>
        <position position="611"/>
    </location>
</feature>
<dbReference type="Pfam" id="PF01380">
    <property type="entry name" value="SIS"/>
    <property type="match status" value="2"/>
</dbReference>
<comment type="caution">
    <text evidence="13">The sequence shown here is derived from an EMBL/GenBank/DDBJ whole genome shotgun (WGS) entry which is preliminary data.</text>
</comment>
<dbReference type="GO" id="GO:0006487">
    <property type="term" value="P:protein N-linked glycosylation"/>
    <property type="evidence" value="ECO:0007669"/>
    <property type="project" value="TreeGrafter"/>
</dbReference>
<dbReference type="GO" id="GO:0004360">
    <property type="term" value="F:glutamine-fructose-6-phosphate transaminase (isomerizing) activity"/>
    <property type="evidence" value="ECO:0007669"/>
    <property type="project" value="UniProtKB-UniRule"/>
</dbReference>
<dbReference type="CDD" id="cd00714">
    <property type="entry name" value="GFAT"/>
    <property type="match status" value="1"/>
</dbReference>
<feature type="initiator methionine" description="Removed" evidence="10">
    <location>
        <position position="1"/>
    </location>
</feature>
<dbReference type="PROSITE" id="PS51464">
    <property type="entry name" value="SIS"/>
    <property type="match status" value="2"/>
</dbReference>
<name>A0A9D1ZB42_9ACTN</name>
<evidence type="ECO:0000256" key="2">
    <source>
        <dbReference type="ARBA" id="ARBA00004496"/>
    </source>
</evidence>
<sequence length="616" mass="65912">MCGIVGYTGRDQAVGYLLEGLRTLEYRGYDSAGVEVLGADGALHGVKCAGRVATLAERCETANLVGTTGIAHTRWATHGAPTDRNSHPHRDCTGRIAIVHNGIIENFRELRGYLKRNGHELVSETDSEVIAHLIEDAWAGPSKGNLVAAVRNAVRRLEGSWALAVVCADAPGEIVCARNGSPLVVASTDGGAYAASDVTPLASVTSHVTQLENGQIARLEATGHVTVFDADGQLVEHPTTLDIDWDASAATLGGYSDFMAKEIAEQPEAIERLLAGRLGEKGVFLDELSMTSEELASIDLVYLIACGTSYHVSLIARTLIQTWAKVPVICDYASEFNYEQDVIVTPNTLCVIITQSGETADTLTAARRMRGMGCKVFAITNVLGSTAARESDGALYVQAGPEVCVASTKAYTAQMVASALLALRLAQARGEMDRAEVERHYGDLCAIPDLVREVISRSWQDKRAAGVFRRAHSALFLGRGVNATTAYEGALKLKEISYLHAEAYPAGEMKHGPIALLEPGFPVVAIVPEDRVHDKTVSNIQEVIARGATCVAVATDGDEAVASLVEHVLWIPPMTDELLVPIVAVVHLQMLARYVARARGCDVDKPRNLAKSVTVE</sequence>
<dbReference type="Gene3D" id="3.60.20.10">
    <property type="entry name" value="Glutamine Phosphoribosylpyrophosphate, subunit 1, domain 1"/>
    <property type="match status" value="1"/>
</dbReference>
<feature type="domain" description="SIS" evidence="12">
    <location>
        <begin position="464"/>
        <end position="606"/>
    </location>
</feature>
<dbReference type="InterPro" id="IPR035466">
    <property type="entry name" value="GlmS/AgaS_SIS"/>
</dbReference>
<organism evidence="13 14">
    <name type="scientific">Candidatus Olsenella excrementavium</name>
    <dbReference type="NCBI Taxonomy" id="2838709"/>
    <lineage>
        <taxon>Bacteria</taxon>
        <taxon>Bacillati</taxon>
        <taxon>Actinomycetota</taxon>
        <taxon>Coriobacteriia</taxon>
        <taxon>Coriobacteriales</taxon>
        <taxon>Atopobiaceae</taxon>
        <taxon>Olsenella</taxon>
    </lineage>
</organism>
<comment type="function">
    <text evidence="10">Catalyzes the first step in hexosamine metabolism, converting fructose-6P into glucosamine-6P using glutamine as a nitrogen source.</text>
</comment>
<dbReference type="InterPro" id="IPR046348">
    <property type="entry name" value="SIS_dom_sf"/>
</dbReference>
<dbReference type="PANTHER" id="PTHR10937">
    <property type="entry name" value="GLUCOSAMINE--FRUCTOSE-6-PHOSPHATE AMINOTRANSFERASE, ISOMERIZING"/>
    <property type="match status" value="1"/>
</dbReference>
<dbReference type="AlphaFoldDB" id="A0A9D1ZB42"/>
<evidence type="ECO:0000256" key="1">
    <source>
        <dbReference type="ARBA" id="ARBA00001031"/>
    </source>
</evidence>
<evidence type="ECO:0000313" key="13">
    <source>
        <dbReference type="EMBL" id="HIY80135.1"/>
    </source>
</evidence>
<accession>A0A9D1ZB42</accession>
<keyword evidence="8" id="KW-0677">Repeat</keyword>
<comment type="catalytic activity">
    <reaction evidence="1 10">
        <text>D-fructose 6-phosphate + L-glutamine = D-glucosamine 6-phosphate + L-glutamate</text>
        <dbReference type="Rhea" id="RHEA:13237"/>
        <dbReference type="ChEBI" id="CHEBI:29985"/>
        <dbReference type="ChEBI" id="CHEBI:58359"/>
        <dbReference type="ChEBI" id="CHEBI:58725"/>
        <dbReference type="ChEBI" id="CHEBI:61527"/>
        <dbReference type="EC" id="2.6.1.16"/>
    </reaction>
</comment>
<comment type="subcellular location">
    <subcellularLocation>
        <location evidence="2 10">Cytoplasm</location>
    </subcellularLocation>
</comment>
<dbReference type="InterPro" id="IPR035490">
    <property type="entry name" value="GlmS/FrlB_SIS"/>
</dbReference>
<dbReference type="Gene3D" id="3.40.50.10490">
    <property type="entry name" value="Glucose-6-phosphate isomerase like protein, domain 1"/>
    <property type="match status" value="2"/>
</dbReference>
<dbReference type="PANTHER" id="PTHR10937:SF0">
    <property type="entry name" value="GLUTAMINE--FRUCTOSE-6-PHOSPHATE TRANSAMINASE (ISOMERIZING)"/>
    <property type="match status" value="1"/>
</dbReference>
<protein>
    <recommendedName>
        <fullName evidence="4 10">Glutamine--fructose-6-phosphate aminotransferase [isomerizing]</fullName>
        <ecNumber evidence="3 10">2.6.1.16</ecNumber>
    </recommendedName>
    <alternativeName>
        <fullName evidence="10">D-fructose-6-phosphate amidotransferase</fullName>
    </alternativeName>
    <alternativeName>
        <fullName evidence="10">GFAT</fullName>
    </alternativeName>
    <alternativeName>
        <fullName evidence="10">Glucosamine-6-phosphate synthase</fullName>
    </alternativeName>
    <alternativeName>
        <fullName evidence="10">Hexosephosphate aminotransferase</fullName>
    </alternativeName>
    <alternativeName>
        <fullName evidence="10">L-glutamine--D-fructose-6-phosphate amidotransferase</fullName>
    </alternativeName>
</protein>
<dbReference type="InterPro" id="IPR029055">
    <property type="entry name" value="Ntn_hydrolases_N"/>
</dbReference>
<evidence type="ECO:0000256" key="7">
    <source>
        <dbReference type="ARBA" id="ARBA00022679"/>
    </source>
</evidence>
<dbReference type="GO" id="GO:0005829">
    <property type="term" value="C:cytosol"/>
    <property type="evidence" value="ECO:0007669"/>
    <property type="project" value="TreeGrafter"/>
</dbReference>
<reference evidence="13" key="1">
    <citation type="journal article" date="2021" name="PeerJ">
        <title>Extensive microbial diversity within the chicken gut microbiome revealed by metagenomics and culture.</title>
        <authorList>
            <person name="Gilroy R."/>
            <person name="Ravi A."/>
            <person name="Getino M."/>
            <person name="Pursley I."/>
            <person name="Horton D.L."/>
            <person name="Alikhan N.F."/>
            <person name="Baker D."/>
            <person name="Gharbi K."/>
            <person name="Hall N."/>
            <person name="Watson M."/>
            <person name="Adriaenssens E.M."/>
            <person name="Foster-Nyarko E."/>
            <person name="Jarju S."/>
            <person name="Secka A."/>
            <person name="Antonio M."/>
            <person name="Oren A."/>
            <person name="Chaudhuri R.R."/>
            <person name="La Ragione R."/>
            <person name="Hildebrand F."/>
            <person name="Pallen M.J."/>
        </authorList>
    </citation>
    <scope>NUCLEOTIDE SEQUENCE</scope>
    <source>
        <strain evidence="13">ChiHjej10B9-743</strain>
    </source>
</reference>
<feature type="active site" description="Nucleophile; for GATase activity" evidence="10">
    <location>
        <position position="2"/>
    </location>
</feature>
<evidence type="ECO:0000256" key="4">
    <source>
        <dbReference type="ARBA" id="ARBA00016090"/>
    </source>
</evidence>
<dbReference type="InterPro" id="IPR001347">
    <property type="entry name" value="SIS_dom"/>
</dbReference>
<evidence type="ECO:0000259" key="12">
    <source>
        <dbReference type="PROSITE" id="PS51464"/>
    </source>
</evidence>
<dbReference type="CDD" id="cd05009">
    <property type="entry name" value="SIS_GlmS_GlmD_2"/>
    <property type="match status" value="1"/>
</dbReference>
<dbReference type="HAMAP" id="MF_00164">
    <property type="entry name" value="GlmS"/>
    <property type="match status" value="1"/>
</dbReference>
<dbReference type="GO" id="GO:0006047">
    <property type="term" value="P:UDP-N-acetylglucosamine metabolic process"/>
    <property type="evidence" value="ECO:0007669"/>
    <property type="project" value="TreeGrafter"/>
</dbReference>
<evidence type="ECO:0000313" key="14">
    <source>
        <dbReference type="Proteomes" id="UP000824133"/>
    </source>
</evidence>
<dbReference type="InterPro" id="IPR017932">
    <property type="entry name" value="GATase_2_dom"/>
</dbReference>
<evidence type="ECO:0000256" key="3">
    <source>
        <dbReference type="ARBA" id="ARBA00012916"/>
    </source>
</evidence>